<dbReference type="EMBL" id="MU859426">
    <property type="protein sequence ID" value="KAK3947059.1"/>
    <property type="molecule type" value="Genomic_DNA"/>
</dbReference>
<keyword evidence="2" id="KW-1185">Reference proteome</keyword>
<reference evidence="1" key="1">
    <citation type="journal article" date="2023" name="Mol. Phylogenet. Evol.">
        <title>Genome-scale phylogeny and comparative genomics of the fungal order Sordariales.</title>
        <authorList>
            <person name="Hensen N."/>
            <person name="Bonometti L."/>
            <person name="Westerberg I."/>
            <person name="Brannstrom I.O."/>
            <person name="Guillou S."/>
            <person name="Cros-Aarteil S."/>
            <person name="Calhoun S."/>
            <person name="Haridas S."/>
            <person name="Kuo A."/>
            <person name="Mondo S."/>
            <person name="Pangilinan J."/>
            <person name="Riley R."/>
            <person name="LaButti K."/>
            <person name="Andreopoulos B."/>
            <person name="Lipzen A."/>
            <person name="Chen C."/>
            <person name="Yan M."/>
            <person name="Daum C."/>
            <person name="Ng V."/>
            <person name="Clum A."/>
            <person name="Steindorff A."/>
            <person name="Ohm R.A."/>
            <person name="Martin F."/>
            <person name="Silar P."/>
            <person name="Natvig D.O."/>
            <person name="Lalanne C."/>
            <person name="Gautier V."/>
            <person name="Ament-Velasquez S.L."/>
            <person name="Kruys A."/>
            <person name="Hutchinson M.I."/>
            <person name="Powell A.J."/>
            <person name="Barry K."/>
            <person name="Miller A.N."/>
            <person name="Grigoriev I.V."/>
            <person name="Debuchy R."/>
            <person name="Gladieux P."/>
            <person name="Hiltunen Thoren M."/>
            <person name="Johannesson H."/>
        </authorList>
    </citation>
    <scope>NUCLEOTIDE SEQUENCE</scope>
    <source>
        <strain evidence="1">CBS 626.80</strain>
    </source>
</reference>
<sequence>MWQSDVPENPFALTTRGVILGRAVYVSPYRHFSDIVSQGRMREAHFKFLRMISSYPFYPTGQSAHIAFAMTITGGVLPKLIRDVGRTDRWCADNYLDFENISSMPYHTHVPDFEGIEQLKHEIQNDWYQTALKAYCERRWYVLDTDRVGLGNHRMQQGDVIAKLVGLSVPCVPRPLGNGEGYQFIGEAYCYGEMDGLAKRVSRDVDISAKRSLQKIVIM</sequence>
<accession>A0AAN6SB13</accession>
<comment type="caution">
    <text evidence="1">The sequence shown here is derived from an EMBL/GenBank/DDBJ whole genome shotgun (WGS) entry which is preliminary data.</text>
</comment>
<protein>
    <submittedName>
        <fullName evidence="1">Uncharacterized protein</fullName>
    </submittedName>
</protein>
<dbReference type="Proteomes" id="UP001303222">
    <property type="component" value="Unassembled WGS sequence"/>
</dbReference>
<evidence type="ECO:0000313" key="2">
    <source>
        <dbReference type="Proteomes" id="UP001303222"/>
    </source>
</evidence>
<proteinExistence type="predicted"/>
<dbReference type="AlphaFoldDB" id="A0AAN6SB13"/>
<reference evidence="1" key="2">
    <citation type="submission" date="2023-06" db="EMBL/GenBank/DDBJ databases">
        <authorList>
            <consortium name="Lawrence Berkeley National Laboratory"/>
            <person name="Mondo S.J."/>
            <person name="Hensen N."/>
            <person name="Bonometti L."/>
            <person name="Westerberg I."/>
            <person name="Brannstrom I.O."/>
            <person name="Guillou S."/>
            <person name="Cros-Aarteil S."/>
            <person name="Calhoun S."/>
            <person name="Haridas S."/>
            <person name="Kuo A."/>
            <person name="Pangilinan J."/>
            <person name="Riley R."/>
            <person name="Labutti K."/>
            <person name="Andreopoulos B."/>
            <person name="Lipzen A."/>
            <person name="Chen C."/>
            <person name="Yanf M."/>
            <person name="Daum C."/>
            <person name="Ng V."/>
            <person name="Clum A."/>
            <person name="Steindorff A."/>
            <person name="Ohm R."/>
            <person name="Martin F."/>
            <person name="Silar P."/>
            <person name="Natvig D."/>
            <person name="Lalanne C."/>
            <person name="Gautier V."/>
            <person name="Ament-Velasquez S.L."/>
            <person name="Kruys A."/>
            <person name="Hutchinson M.I."/>
            <person name="Powell A.J."/>
            <person name="Barry K."/>
            <person name="Miller A.N."/>
            <person name="Grigoriev I.V."/>
            <person name="Debuchy R."/>
            <person name="Gladieux P."/>
            <person name="Thoren M.H."/>
            <person name="Johannesson H."/>
        </authorList>
    </citation>
    <scope>NUCLEOTIDE SEQUENCE</scope>
    <source>
        <strain evidence="1">CBS 626.80</strain>
    </source>
</reference>
<dbReference type="Pfam" id="PF26639">
    <property type="entry name" value="Het-6_barrel"/>
    <property type="match status" value="1"/>
</dbReference>
<name>A0AAN6SB13_9PEZI</name>
<evidence type="ECO:0000313" key="1">
    <source>
        <dbReference type="EMBL" id="KAK3947059.1"/>
    </source>
</evidence>
<gene>
    <name evidence="1" type="ORF">QBC32DRAFT_319275</name>
</gene>
<organism evidence="1 2">
    <name type="scientific">Pseudoneurospora amorphoporcata</name>
    <dbReference type="NCBI Taxonomy" id="241081"/>
    <lineage>
        <taxon>Eukaryota</taxon>
        <taxon>Fungi</taxon>
        <taxon>Dikarya</taxon>
        <taxon>Ascomycota</taxon>
        <taxon>Pezizomycotina</taxon>
        <taxon>Sordariomycetes</taxon>
        <taxon>Sordariomycetidae</taxon>
        <taxon>Sordariales</taxon>
        <taxon>Sordariaceae</taxon>
        <taxon>Pseudoneurospora</taxon>
    </lineage>
</organism>